<evidence type="ECO:0000256" key="14">
    <source>
        <dbReference type="RuleBase" id="RU000456"/>
    </source>
</evidence>
<evidence type="ECO:0000256" key="12">
    <source>
        <dbReference type="ARBA" id="ARBA00024688"/>
    </source>
</evidence>
<comment type="function">
    <text evidence="12 15">Subunits I and II form the functional core of the enzyme complex. Electrons originating in cytochrome c are transferred via heme a and Cu(A) to the binuclear center formed by heme a3 and Cu(B).</text>
</comment>
<dbReference type="Gene3D" id="2.60.40.420">
    <property type="entry name" value="Cupredoxins - blue copper proteins"/>
    <property type="match status" value="1"/>
</dbReference>
<dbReference type="InterPro" id="IPR036257">
    <property type="entry name" value="Cyt_c_oxidase_su2_TM_sf"/>
</dbReference>
<evidence type="ECO:0000313" key="19">
    <source>
        <dbReference type="EMBL" id="HGG03204.1"/>
    </source>
</evidence>
<dbReference type="InterPro" id="IPR011759">
    <property type="entry name" value="Cyt_c_oxidase_su2_TM_dom"/>
</dbReference>
<comment type="cofactor">
    <cofactor evidence="15">
        <name>Cu cation</name>
        <dbReference type="ChEBI" id="CHEBI:23378"/>
    </cofactor>
    <text evidence="15">Binds a copper A center.</text>
</comment>
<dbReference type="GO" id="GO:0005507">
    <property type="term" value="F:copper ion binding"/>
    <property type="evidence" value="ECO:0007669"/>
    <property type="project" value="InterPro"/>
</dbReference>
<evidence type="ECO:0000256" key="15">
    <source>
        <dbReference type="RuleBase" id="RU004024"/>
    </source>
</evidence>
<dbReference type="GO" id="GO:0042773">
    <property type="term" value="P:ATP synthesis coupled electron transport"/>
    <property type="evidence" value="ECO:0007669"/>
    <property type="project" value="TreeGrafter"/>
</dbReference>
<dbReference type="EC" id="7.1.1.9" evidence="15"/>
<keyword evidence="7" id="KW-1278">Translocase</keyword>
<dbReference type="PROSITE" id="PS50857">
    <property type="entry name" value="COX2_CUA"/>
    <property type="match status" value="1"/>
</dbReference>
<dbReference type="PANTHER" id="PTHR22888:SF9">
    <property type="entry name" value="CYTOCHROME C OXIDASE SUBUNIT 2"/>
    <property type="match status" value="1"/>
</dbReference>
<dbReference type="InterPro" id="IPR002429">
    <property type="entry name" value="CcO_II-like_C"/>
</dbReference>
<evidence type="ECO:0000259" key="17">
    <source>
        <dbReference type="PROSITE" id="PS50857"/>
    </source>
</evidence>
<sequence length="337" mass="36275">MKIPNVITAMLAGIILTLASLWFGQNHGLMPVAASEEAPLVDDLFNAMMTIAAGLFILVQGALVISIIKFRKRPGDETDAFPVDGNLSLEIVWTAIPVVIVLGLSVYSFEVYNSMGGLDPMASHDHGPHQMAMTSGAAIAAPLPGMEDTMPPATEQKIALGVGASPENQGNPADLEVNVMGLQFAWIFTYPESGVVSGELHIPAGKEVQLNIAAQDVLHAFWVPQFRLKQDAIPARTTELRFKPKVPGDYPVVCAELCGAYHGAMQTRVVVETPEDFEAWLQTQIALQKDAASQTVAMNPGELSDGEFLTPFVRDMGIDSAALEQLHPPAHHEHHNS</sequence>
<keyword evidence="5 14" id="KW-0812">Transmembrane</keyword>
<evidence type="ECO:0000256" key="5">
    <source>
        <dbReference type="ARBA" id="ARBA00022692"/>
    </source>
</evidence>
<dbReference type="InterPro" id="IPR045187">
    <property type="entry name" value="CcO_II"/>
</dbReference>
<keyword evidence="4 14" id="KW-0679">Respiratory chain</keyword>
<keyword evidence="9 16" id="KW-1133">Transmembrane helix</keyword>
<dbReference type="PANTHER" id="PTHR22888">
    <property type="entry name" value="CYTOCHROME C OXIDASE, SUBUNIT II"/>
    <property type="match status" value="1"/>
</dbReference>
<dbReference type="InterPro" id="IPR008972">
    <property type="entry name" value="Cupredoxin"/>
</dbReference>
<feature type="domain" description="Cytochrome oxidase subunit II transmembrane region profile" evidence="18">
    <location>
        <begin position="21"/>
        <end position="119"/>
    </location>
</feature>
<evidence type="ECO:0000256" key="4">
    <source>
        <dbReference type="ARBA" id="ARBA00022660"/>
    </source>
</evidence>
<evidence type="ECO:0000256" key="7">
    <source>
        <dbReference type="ARBA" id="ARBA00022967"/>
    </source>
</evidence>
<dbReference type="PROSITE" id="PS50999">
    <property type="entry name" value="COX2_TM"/>
    <property type="match status" value="1"/>
</dbReference>
<evidence type="ECO:0000256" key="13">
    <source>
        <dbReference type="ARBA" id="ARBA00047816"/>
    </source>
</evidence>
<evidence type="ECO:0000256" key="11">
    <source>
        <dbReference type="ARBA" id="ARBA00023136"/>
    </source>
</evidence>
<name>A0A7C3ZPW2_9CYAN</name>
<feature type="domain" description="Cytochrome oxidase subunit II copper A binding" evidence="17">
    <location>
        <begin position="172"/>
        <end position="283"/>
    </location>
</feature>
<feature type="transmembrane region" description="Helical" evidence="16">
    <location>
        <begin position="45"/>
        <end position="68"/>
    </location>
</feature>
<evidence type="ECO:0000256" key="1">
    <source>
        <dbReference type="ARBA" id="ARBA00004141"/>
    </source>
</evidence>
<evidence type="ECO:0000256" key="2">
    <source>
        <dbReference type="ARBA" id="ARBA00007866"/>
    </source>
</evidence>
<comment type="subcellular location">
    <subcellularLocation>
        <location evidence="14">Cell membrane</location>
        <topology evidence="14">Multi-pass membrane protein</topology>
    </subcellularLocation>
    <subcellularLocation>
        <location evidence="1">Membrane</location>
        <topology evidence="1">Multi-pass membrane protein</topology>
    </subcellularLocation>
</comment>
<dbReference type="Pfam" id="PF00116">
    <property type="entry name" value="COX2"/>
    <property type="match status" value="1"/>
</dbReference>
<keyword evidence="3 14" id="KW-0813">Transport</keyword>
<comment type="similarity">
    <text evidence="2 14">Belongs to the cytochrome c oxidase subunit 2 family.</text>
</comment>
<dbReference type="AlphaFoldDB" id="A0A7C3ZPW2"/>
<dbReference type="GO" id="GO:0005886">
    <property type="term" value="C:plasma membrane"/>
    <property type="evidence" value="ECO:0007669"/>
    <property type="project" value="UniProtKB-SubCell"/>
</dbReference>
<evidence type="ECO:0000256" key="16">
    <source>
        <dbReference type="SAM" id="Phobius"/>
    </source>
</evidence>
<comment type="catalytic activity">
    <reaction evidence="13 15">
        <text>4 Fe(II)-[cytochrome c] + O2 + 8 H(+)(in) = 4 Fe(III)-[cytochrome c] + 2 H2O + 4 H(+)(out)</text>
        <dbReference type="Rhea" id="RHEA:11436"/>
        <dbReference type="Rhea" id="RHEA-COMP:10350"/>
        <dbReference type="Rhea" id="RHEA-COMP:14399"/>
        <dbReference type="ChEBI" id="CHEBI:15377"/>
        <dbReference type="ChEBI" id="CHEBI:15378"/>
        <dbReference type="ChEBI" id="CHEBI:15379"/>
        <dbReference type="ChEBI" id="CHEBI:29033"/>
        <dbReference type="ChEBI" id="CHEBI:29034"/>
        <dbReference type="EC" id="7.1.1.9"/>
    </reaction>
</comment>
<organism evidence="19">
    <name type="scientific">Planktothricoides sp. SpSt-374</name>
    <dbReference type="NCBI Taxonomy" id="2282167"/>
    <lineage>
        <taxon>Bacteria</taxon>
        <taxon>Bacillati</taxon>
        <taxon>Cyanobacteriota</taxon>
        <taxon>Cyanophyceae</taxon>
        <taxon>Oscillatoriophycideae</taxon>
        <taxon>Oscillatoriales</taxon>
        <taxon>Oscillatoriaceae</taxon>
        <taxon>Planktothricoides</taxon>
    </lineage>
</organism>
<evidence type="ECO:0000256" key="6">
    <source>
        <dbReference type="ARBA" id="ARBA00022723"/>
    </source>
</evidence>
<reference evidence="19" key="1">
    <citation type="journal article" date="2020" name="mSystems">
        <title>Genome- and Community-Level Interaction Insights into Carbon Utilization and Element Cycling Functions of Hydrothermarchaeota in Hydrothermal Sediment.</title>
        <authorList>
            <person name="Zhou Z."/>
            <person name="Liu Y."/>
            <person name="Xu W."/>
            <person name="Pan J."/>
            <person name="Luo Z.H."/>
            <person name="Li M."/>
        </authorList>
    </citation>
    <scope>NUCLEOTIDE SEQUENCE [LARGE SCALE GENOMIC DNA]</scope>
    <source>
        <strain evidence="19">SpSt-374</strain>
    </source>
</reference>
<dbReference type="CDD" id="cd13919">
    <property type="entry name" value="CuRO_HCO_II_like_5"/>
    <property type="match status" value="1"/>
</dbReference>
<proteinExistence type="inferred from homology"/>
<dbReference type="Pfam" id="PF02790">
    <property type="entry name" value="COX2_TM"/>
    <property type="match status" value="1"/>
</dbReference>
<evidence type="ECO:0000256" key="9">
    <source>
        <dbReference type="ARBA" id="ARBA00022989"/>
    </source>
</evidence>
<dbReference type="GO" id="GO:0004129">
    <property type="term" value="F:cytochrome-c oxidase activity"/>
    <property type="evidence" value="ECO:0007669"/>
    <property type="project" value="UniProtKB-EC"/>
</dbReference>
<protein>
    <recommendedName>
        <fullName evidence="15">Cytochrome c oxidase subunit 2</fullName>
        <ecNumber evidence="15">7.1.1.9</ecNumber>
    </recommendedName>
</protein>
<keyword evidence="8 14" id="KW-0249">Electron transport</keyword>
<dbReference type="PROSITE" id="PS00078">
    <property type="entry name" value="COX2"/>
    <property type="match status" value="1"/>
</dbReference>
<dbReference type="SUPFAM" id="SSF81464">
    <property type="entry name" value="Cytochrome c oxidase subunit II-like, transmembrane region"/>
    <property type="match status" value="1"/>
</dbReference>
<evidence type="ECO:0000256" key="10">
    <source>
        <dbReference type="ARBA" id="ARBA00023008"/>
    </source>
</evidence>
<dbReference type="EMBL" id="DSPX01000224">
    <property type="protein sequence ID" value="HGG03204.1"/>
    <property type="molecule type" value="Genomic_DNA"/>
</dbReference>
<dbReference type="SUPFAM" id="SSF49503">
    <property type="entry name" value="Cupredoxins"/>
    <property type="match status" value="1"/>
</dbReference>
<dbReference type="Gene3D" id="1.10.287.90">
    <property type="match status" value="1"/>
</dbReference>
<dbReference type="PRINTS" id="PR01166">
    <property type="entry name" value="CYCOXIDASEII"/>
</dbReference>
<gene>
    <name evidence="19" type="ORF">ENR15_21845</name>
</gene>
<dbReference type="InterPro" id="IPR001505">
    <property type="entry name" value="Copper_CuA"/>
</dbReference>
<accession>A0A7C3ZPW2</accession>
<evidence type="ECO:0000259" key="18">
    <source>
        <dbReference type="PROSITE" id="PS50999"/>
    </source>
</evidence>
<keyword evidence="6 15" id="KW-0479">Metal-binding</keyword>
<comment type="caution">
    <text evidence="19">The sequence shown here is derived from an EMBL/GenBank/DDBJ whole genome shotgun (WGS) entry which is preliminary data.</text>
</comment>
<evidence type="ECO:0000256" key="3">
    <source>
        <dbReference type="ARBA" id="ARBA00022448"/>
    </source>
</evidence>
<feature type="transmembrane region" description="Helical" evidence="16">
    <location>
        <begin position="89"/>
        <end position="109"/>
    </location>
</feature>
<evidence type="ECO:0000256" key="8">
    <source>
        <dbReference type="ARBA" id="ARBA00022982"/>
    </source>
</evidence>
<keyword evidence="11 16" id="KW-0472">Membrane</keyword>
<keyword evidence="10 15" id="KW-0186">Copper</keyword>